<keyword evidence="1" id="KW-0472">Membrane</keyword>
<organism evidence="2">
    <name type="scientific">Bacteroides fragilis</name>
    <dbReference type="NCBI Taxonomy" id="817"/>
    <lineage>
        <taxon>Bacteria</taxon>
        <taxon>Pseudomonadati</taxon>
        <taxon>Bacteroidota</taxon>
        <taxon>Bacteroidia</taxon>
        <taxon>Bacteroidales</taxon>
        <taxon>Bacteroidaceae</taxon>
        <taxon>Bacteroides</taxon>
    </lineage>
</organism>
<feature type="transmembrane region" description="Helical" evidence="1">
    <location>
        <begin position="184"/>
        <end position="203"/>
    </location>
</feature>
<feature type="transmembrane region" description="Helical" evidence="1">
    <location>
        <begin position="215"/>
        <end position="233"/>
    </location>
</feature>
<proteinExistence type="predicted"/>
<dbReference type="EMBL" id="JAPUAC010000005">
    <property type="protein sequence ID" value="MCZ2654490.1"/>
    <property type="molecule type" value="Genomic_DNA"/>
</dbReference>
<feature type="transmembrane region" description="Helical" evidence="1">
    <location>
        <begin position="85"/>
        <end position="108"/>
    </location>
</feature>
<gene>
    <name evidence="2" type="ORF">EE52_0221365</name>
    <name evidence="3" type="ORF">O1422_09960</name>
</gene>
<dbReference type="AlphaFoldDB" id="A0A0I9S5C6"/>
<keyword evidence="1" id="KW-0812">Transmembrane</keyword>
<feature type="transmembrane region" description="Helical" evidence="1">
    <location>
        <begin position="245"/>
        <end position="262"/>
    </location>
</feature>
<sequence length="309" mass="35477">MEKTNVTTTETTNVTPPAAKRRYWWKAIASFLMVLFTMPLGHGLMIIMEHLMSETVLHYSAFVMGAVGMAMVIVGVFAKGDTRQTLWGFFGGLLFWTGWVEFLFMYFANRFGTQPELDPVTGEIVTRPEYLILPASFGFWMMIMVMYLFSTKNGCNFINWWQRLLFRGKKNDIAARPMTRHTSIVTFMELMMLLWTSYLLLMFCYDDVFLGENHPVTLLVGVGCFIGSFFIFAKQLRLSAWGANIRMAIATVIVFWTPIEILGRMDLLSEIWVDPMGHKTEMIIILAAFLVLAVYLWYMGAKKKNAVSQ</sequence>
<dbReference type="RefSeq" id="WP_007569373.1">
    <property type="nucleotide sequence ID" value="NZ_CP036542.1"/>
</dbReference>
<feature type="transmembrane region" description="Helical" evidence="1">
    <location>
        <begin position="282"/>
        <end position="300"/>
    </location>
</feature>
<name>A0A0I9S5C6_BACFG</name>
<evidence type="ECO:0000256" key="1">
    <source>
        <dbReference type="SAM" id="Phobius"/>
    </source>
</evidence>
<reference evidence="3" key="3">
    <citation type="submission" date="2022-12" db="EMBL/GenBank/DDBJ databases">
        <title>Development of a Multilocus Sequence Typing Scheme for Bacteroides fragilis Based on Whole Genome Sequencing Data and Clinical Application.</title>
        <authorList>
            <person name="Nielsen F.D."/>
            <person name="Justesen U.S."/>
        </authorList>
    </citation>
    <scope>NUCLEOTIDE SEQUENCE</scope>
    <source>
        <strain evidence="3">BF_BC_ODE_DK_2015_2</strain>
    </source>
</reference>
<keyword evidence="1" id="KW-1133">Transmembrane helix</keyword>
<dbReference type="EMBL" id="JMZZ02000225">
    <property type="protein sequence ID" value="KFX72893.1"/>
    <property type="molecule type" value="Genomic_DNA"/>
</dbReference>
<evidence type="ECO:0000313" key="2">
    <source>
        <dbReference type="EMBL" id="KFX72893.1"/>
    </source>
</evidence>
<protein>
    <submittedName>
        <fullName evidence="2">Membrane protein</fullName>
    </submittedName>
</protein>
<feature type="transmembrane region" description="Helical" evidence="1">
    <location>
        <begin position="59"/>
        <end position="78"/>
    </location>
</feature>
<accession>A0A0I9S5C6</accession>
<reference evidence="2" key="2">
    <citation type="submission" date="2014-07" db="EMBL/GenBank/DDBJ databases">
        <title>Genetics and epidemiology of antimicrobial resistance in B. fragilis group.</title>
        <authorList>
            <person name="Sydenham T.V."/>
            <person name="Hasman H."/>
            <person name="Kemp M."/>
            <person name="Justesen U.S."/>
        </authorList>
    </citation>
    <scope>NUCLEOTIDE SEQUENCE [LARGE SCALE GENOMIC DNA]</scope>
    <source>
        <strain evidence="2">DCMOUH0018B</strain>
    </source>
</reference>
<dbReference type="PATRIC" id="fig|817.53.peg.4411"/>
<comment type="caution">
    <text evidence="2">The sequence shown here is derived from an EMBL/GenBank/DDBJ whole genome shotgun (WGS) entry which is preliminary data.</text>
</comment>
<reference evidence="2" key="1">
    <citation type="book" date="2014" name="THE 24TH EUROPEAN CONGRESS OF CLINICAL MICROBIOLOGY AND INFECTIOUS DISEASES" publisher="ECCMID 2014" city="Barcelona, Spain">
        <title>Identification of resistance genes in three multidrug-resistant Bacteroides fragilis isolates by whole genome sequencing.</title>
        <editorList>
            <person name="Unknown"/>
            <person name="A."/>
        </editorList>
        <authorList>
            <person name="Sydenham T.V."/>
            <person name="Hasman H."/>
            <person name="Wang M."/>
            <person name="Soki J."/>
            <person name="Nagy E."/>
            <person name="Justesen U.S."/>
        </authorList>
    </citation>
    <scope>NUCLEOTIDE SEQUENCE</scope>
    <source>
        <strain evidence="2">DCMOUH0018B</strain>
    </source>
</reference>
<feature type="transmembrane region" description="Helical" evidence="1">
    <location>
        <begin position="27"/>
        <end position="47"/>
    </location>
</feature>
<dbReference type="Proteomes" id="UP001075704">
    <property type="component" value="Unassembled WGS sequence"/>
</dbReference>
<evidence type="ECO:0000313" key="3">
    <source>
        <dbReference type="EMBL" id="MCZ2654490.1"/>
    </source>
</evidence>